<gene>
    <name evidence="2" type="ORF">G3O08_12000</name>
</gene>
<dbReference type="InterPro" id="IPR047114">
    <property type="entry name" value="YciF"/>
</dbReference>
<name>A0A7K3WU86_9FLAO</name>
<feature type="coiled-coil region" evidence="1">
    <location>
        <begin position="57"/>
        <end position="84"/>
    </location>
</feature>
<dbReference type="Pfam" id="PF05974">
    <property type="entry name" value="DUF892"/>
    <property type="match status" value="1"/>
</dbReference>
<dbReference type="InterPro" id="IPR010287">
    <property type="entry name" value="DUF892_YciF-like"/>
</dbReference>
<dbReference type="RefSeq" id="WP_163285620.1">
    <property type="nucleotide sequence ID" value="NZ_JAAGVY010000022.1"/>
</dbReference>
<evidence type="ECO:0000313" key="3">
    <source>
        <dbReference type="Proteomes" id="UP000486602"/>
    </source>
</evidence>
<evidence type="ECO:0000256" key="1">
    <source>
        <dbReference type="SAM" id="Coils"/>
    </source>
</evidence>
<dbReference type="Proteomes" id="UP000486602">
    <property type="component" value="Unassembled WGS sequence"/>
</dbReference>
<dbReference type="Gene3D" id="1.20.1260.10">
    <property type="match status" value="1"/>
</dbReference>
<dbReference type="EMBL" id="JAAGVY010000022">
    <property type="protein sequence ID" value="NEN24225.1"/>
    <property type="molecule type" value="Genomic_DNA"/>
</dbReference>
<organism evidence="2 3">
    <name type="scientific">Cryomorpha ignava</name>
    <dbReference type="NCBI Taxonomy" id="101383"/>
    <lineage>
        <taxon>Bacteria</taxon>
        <taxon>Pseudomonadati</taxon>
        <taxon>Bacteroidota</taxon>
        <taxon>Flavobacteriia</taxon>
        <taxon>Flavobacteriales</taxon>
        <taxon>Cryomorphaceae</taxon>
        <taxon>Cryomorpha</taxon>
    </lineage>
</organism>
<keyword evidence="1" id="KW-0175">Coiled coil</keyword>
<dbReference type="PANTHER" id="PTHR30565:SF9">
    <property type="entry name" value="PROTEIN YCIF"/>
    <property type="match status" value="1"/>
</dbReference>
<dbReference type="AlphaFoldDB" id="A0A7K3WU86"/>
<dbReference type="InterPro" id="IPR012347">
    <property type="entry name" value="Ferritin-like"/>
</dbReference>
<keyword evidence="3" id="KW-1185">Reference proteome</keyword>
<dbReference type="CDD" id="cd07909">
    <property type="entry name" value="YciF"/>
    <property type="match status" value="1"/>
</dbReference>
<dbReference type="SUPFAM" id="SSF47240">
    <property type="entry name" value="Ferritin-like"/>
    <property type="match status" value="1"/>
</dbReference>
<evidence type="ECO:0000313" key="2">
    <source>
        <dbReference type="EMBL" id="NEN24225.1"/>
    </source>
</evidence>
<dbReference type="InterPro" id="IPR009078">
    <property type="entry name" value="Ferritin-like_SF"/>
</dbReference>
<accession>A0A7K3WU86</accession>
<sequence>MSTTKNASANGVKAKSGAAKDLNELFLDSLKDIYWAENALTKAIPKMAENASTKKLKDALDDHLKETKEQISRLDEAFEMIDEKAEGKKCDAMAGIIAEGEDIMKETESGKVRDAGIIAAGQKVEHYEIATYGTLIAWAEELGIDDVAKILKKTLKEEKAADKKLSELATQSINQKAK</sequence>
<proteinExistence type="predicted"/>
<reference evidence="2 3" key="1">
    <citation type="submission" date="2020-02" db="EMBL/GenBank/DDBJ databases">
        <title>Out from the shadows clarifying the taxonomy of the family Cryomorphaceae and related taxa by utilizing the GTDB taxonomic framework.</title>
        <authorList>
            <person name="Bowman J.P."/>
        </authorList>
    </citation>
    <scope>NUCLEOTIDE SEQUENCE [LARGE SCALE GENOMIC DNA]</scope>
    <source>
        <strain evidence="2 3">QSSC 1-22</strain>
    </source>
</reference>
<comment type="caution">
    <text evidence="2">The sequence shown here is derived from an EMBL/GenBank/DDBJ whole genome shotgun (WGS) entry which is preliminary data.</text>
</comment>
<dbReference type="PANTHER" id="PTHR30565">
    <property type="entry name" value="PROTEIN YCIF"/>
    <property type="match status" value="1"/>
</dbReference>
<protein>
    <submittedName>
        <fullName evidence="2">Ferritin-like domain-containing protein</fullName>
    </submittedName>
</protein>